<evidence type="ECO:0000256" key="2">
    <source>
        <dbReference type="ARBA" id="ARBA00022467"/>
    </source>
</evidence>
<keyword evidence="2 4" id="KW-0117">Actin capping</keyword>
<dbReference type="Pfam" id="PF01267">
    <property type="entry name" value="F-actin_cap_A"/>
    <property type="match status" value="1"/>
</dbReference>
<dbReference type="InterPro" id="IPR042489">
    <property type="entry name" value="CapZ_alpha_1"/>
</dbReference>
<reference evidence="5" key="2">
    <citation type="submission" date="2005-09" db="EMBL/GenBank/DDBJ databases">
        <authorList>
            <person name="Mural R.J."/>
            <person name="Li P.W."/>
            <person name="Adams M.D."/>
            <person name="Amanatides P.G."/>
            <person name="Baden-Tillson H."/>
            <person name="Barnstead M."/>
            <person name="Chin S.H."/>
            <person name="Dew I."/>
            <person name="Evans C.A."/>
            <person name="Ferriera S."/>
            <person name="Flanigan M."/>
            <person name="Fosler C."/>
            <person name="Glodek A."/>
            <person name="Gu Z."/>
            <person name="Holt R.A."/>
            <person name="Jennings D."/>
            <person name="Kraft C.L."/>
            <person name="Lu F."/>
            <person name="Nguyen T."/>
            <person name="Nusskern D.R."/>
            <person name="Pfannkoch C.M."/>
            <person name="Sitter C."/>
            <person name="Sutton G.G."/>
            <person name="Venter J.C."/>
            <person name="Wang Z."/>
            <person name="Woodage T."/>
            <person name="Zheng X.H."/>
            <person name="Zhong F."/>
        </authorList>
    </citation>
    <scope>NUCLEOTIDE SEQUENCE</scope>
    <source>
        <strain evidence="5">BN</strain>
    </source>
</reference>
<evidence type="ECO:0000256" key="4">
    <source>
        <dbReference type="RuleBase" id="RU365077"/>
    </source>
</evidence>
<name>A6K2D9_RAT</name>
<dbReference type="InterPro" id="IPR037282">
    <property type="entry name" value="CapZ_alpha/beta"/>
</dbReference>
<dbReference type="InterPro" id="IPR002189">
    <property type="entry name" value="CapZ_alpha"/>
</dbReference>
<sequence length="300" mass="34932">MANHKVRASDEKKVYLASKFITQAPPGEFKEVFCDIRLLVNNDDLLRKRMGQAIAQYNMDQFIPVKLEGYDDHVLVTEHGYLGNNRFLDPRNRISFKFDHLRKIACDPQLRLTEQNLTYLRDSCDRALRAYMKQNYSTGFSTVYGKIINGKKTIIACIESHQFQPQKFWNGCWRSQWKLTVTPPTAQVIGMLKSQVHYYENGNIQLVVHKDIQESLTVFSEDQTAKVFIKIIEKVENGYQAAVNENYRTISHTAFKALRRQLPITYHKVDWNKILNYKVSKELKTRSAKTPSLNMFNSPL</sequence>
<accession>A6K2D9</accession>
<comment type="function">
    <text evidence="4">F-actin-capping proteins bind in a Ca(2+)-independent manner to the fast growing ends of actin filaments (barbed end) thereby blocking the exchange of subunits at these ends. Unlike other capping proteins (such as gelsolin and severin), these proteins do not sever actin filaments.</text>
</comment>
<dbReference type="SUPFAM" id="SSF90096">
    <property type="entry name" value="Subunits of heterodimeric actin filament capping protein Capz"/>
    <property type="match status" value="1"/>
</dbReference>
<proteinExistence type="inferred from homology"/>
<comment type="similarity">
    <text evidence="1 4">Belongs to the F-actin-capping protein alpha subunit family.</text>
</comment>
<dbReference type="Proteomes" id="UP000234681">
    <property type="component" value="Chromosome X"/>
</dbReference>
<dbReference type="OMA" id="KVENGYQ"/>
<dbReference type="PANTHER" id="PTHR10653:SF4">
    <property type="entry name" value="F-ACTIN-CAPPING PROTEIN SUBUNIT ALPHA"/>
    <property type="match status" value="1"/>
</dbReference>
<dbReference type="PRINTS" id="PR00191">
    <property type="entry name" value="FACTINCAPA"/>
</dbReference>
<dbReference type="EMBL" id="CH474014">
    <property type="protein sequence ID" value="EDL90591.1"/>
    <property type="molecule type" value="Genomic_DNA"/>
</dbReference>
<reference evidence="5" key="1">
    <citation type="journal article" date="2005" name="Genome Res.">
        <title>Gene and alternative splicing annotation with AIR.</title>
        <authorList>
            <person name="Florea L."/>
            <person name="Di Francesco V."/>
            <person name="Miller J."/>
            <person name="Turner R."/>
            <person name="Yao A."/>
            <person name="Harris M."/>
            <person name="Walenz B."/>
            <person name="Mobarry C."/>
            <person name="Merkulov G.V."/>
            <person name="Charlab R."/>
            <person name="Dew I."/>
            <person name="Deng Z."/>
            <person name="Istrail S."/>
            <person name="Li P."/>
            <person name="Sutton G."/>
        </authorList>
    </citation>
    <scope>NUCLEOTIDE SEQUENCE</scope>
    <source>
        <strain evidence="5">BN</strain>
    </source>
</reference>
<dbReference type="GO" id="GO:0008290">
    <property type="term" value="C:F-actin capping protein complex"/>
    <property type="evidence" value="ECO:0007669"/>
    <property type="project" value="UniProtKB-UniRule"/>
</dbReference>
<evidence type="ECO:0000313" key="5">
    <source>
        <dbReference type="EMBL" id="EDL90591.1"/>
    </source>
</evidence>
<dbReference type="AlphaFoldDB" id="A6K2D9"/>
<dbReference type="FunFam" id="3.90.1150.210:FF:000002">
    <property type="entry name" value="F-actin-capping protein subunit alpha"/>
    <property type="match status" value="1"/>
</dbReference>
<gene>
    <name evidence="5" type="primary">RGD1563947_predicted</name>
    <name evidence="5" type="ORF">rCG_49739</name>
</gene>
<dbReference type="InterPro" id="IPR042276">
    <property type="entry name" value="CapZ_alpha/beta_2"/>
</dbReference>
<comment type="subunit">
    <text evidence="4">Heterodimer of an alpha and a beta subunit.</text>
</comment>
<dbReference type="GO" id="GO:0003779">
    <property type="term" value="F:actin binding"/>
    <property type="evidence" value="ECO:0007669"/>
    <property type="project" value="UniProtKB-KW"/>
</dbReference>
<dbReference type="GO" id="GO:0051016">
    <property type="term" value="P:barbed-end actin filament capping"/>
    <property type="evidence" value="ECO:0007669"/>
    <property type="project" value="UniProtKB-UniRule"/>
</dbReference>
<protein>
    <recommendedName>
        <fullName evidence="4">F-actin-capping protein subunit alpha</fullName>
    </recommendedName>
</protein>
<dbReference type="Gene3D" id="3.30.1140.60">
    <property type="entry name" value="F-actin capping protein, alpha subunit"/>
    <property type="match status" value="1"/>
</dbReference>
<evidence type="ECO:0000256" key="3">
    <source>
        <dbReference type="ARBA" id="ARBA00023203"/>
    </source>
</evidence>
<dbReference type="OrthoDB" id="340550at2759"/>
<dbReference type="Gene3D" id="3.90.1150.210">
    <property type="entry name" value="F-actin capping protein, beta subunit"/>
    <property type="match status" value="1"/>
</dbReference>
<evidence type="ECO:0000256" key="1">
    <source>
        <dbReference type="ARBA" id="ARBA00010479"/>
    </source>
</evidence>
<keyword evidence="3 4" id="KW-0009">Actin-binding</keyword>
<organism evidence="5">
    <name type="scientific">Rattus norvegicus</name>
    <name type="common">Rat</name>
    <dbReference type="NCBI Taxonomy" id="10116"/>
    <lineage>
        <taxon>Eukaryota</taxon>
        <taxon>Metazoa</taxon>
        <taxon>Chordata</taxon>
        <taxon>Craniata</taxon>
        <taxon>Vertebrata</taxon>
        <taxon>Euteleostomi</taxon>
        <taxon>Mammalia</taxon>
        <taxon>Eutheria</taxon>
        <taxon>Euarchontoglires</taxon>
        <taxon>Glires</taxon>
        <taxon>Rodentia</taxon>
        <taxon>Myomorpha</taxon>
        <taxon>Muroidea</taxon>
        <taxon>Muridae</taxon>
        <taxon>Murinae</taxon>
        <taxon>Rattus</taxon>
    </lineage>
</organism>
<dbReference type="PANTHER" id="PTHR10653">
    <property type="entry name" value="F-ACTIN-CAPPING PROTEIN SUBUNIT ALPHA"/>
    <property type="match status" value="1"/>
</dbReference>